<dbReference type="SUPFAM" id="SSF52833">
    <property type="entry name" value="Thioredoxin-like"/>
    <property type="match status" value="1"/>
</dbReference>
<dbReference type="PROSITE" id="PS00194">
    <property type="entry name" value="THIOREDOXIN_1"/>
    <property type="match status" value="1"/>
</dbReference>
<evidence type="ECO:0000313" key="4">
    <source>
        <dbReference type="Proteomes" id="UP000642180"/>
    </source>
</evidence>
<comment type="caution">
    <text evidence="3">The sequence shown here is derived from an EMBL/GenBank/DDBJ whole genome shotgun (WGS) entry which is preliminary data.</text>
</comment>
<dbReference type="InterPro" id="IPR036249">
    <property type="entry name" value="Thioredoxin-like_sf"/>
</dbReference>
<evidence type="ECO:0000256" key="1">
    <source>
        <dbReference type="ARBA" id="ARBA00023284"/>
    </source>
</evidence>
<dbReference type="GO" id="GO:0015036">
    <property type="term" value="F:disulfide oxidoreductase activity"/>
    <property type="evidence" value="ECO:0007669"/>
    <property type="project" value="UniProtKB-ARBA"/>
</dbReference>
<dbReference type="GO" id="GO:0016209">
    <property type="term" value="F:antioxidant activity"/>
    <property type="evidence" value="ECO:0007669"/>
    <property type="project" value="InterPro"/>
</dbReference>
<gene>
    <name evidence="3" type="ORF">GCM10008066_23010</name>
</gene>
<dbReference type="AlphaFoldDB" id="A0A8J3F6Z6"/>
<dbReference type="InterPro" id="IPR050553">
    <property type="entry name" value="Thioredoxin_ResA/DsbE_sf"/>
</dbReference>
<dbReference type="PANTHER" id="PTHR42852:SF13">
    <property type="entry name" value="PROTEIN DIPZ"/>
    <property type="match status" value="1"/>
</dbReference>
<keyword evidence="4" id="KW-1185">Reference proteome</keyword>
<organism evidence="3 4">
    <name type="scientific">Oxalicibacterium faecigallinarum</name>
    <dbReference type="NCBI Taxonomy" id="573741"/>
    <lineage>
        <taxon>Bacteria</taxon>
        <taxon>Pseudomonadati</taxon>
        <taxon>Pseudomonadota</taxon>
        <taxon>Betaproteobacteria</taxon>
        <taxon>Burkholderiales</taxon>
        <taxon>Oxalobacteraceae</taxon>
        <taxon>Oxalicibacterium</taxon>
    </lineage>
</organism>
<keyword evidence="1" id="KW-0676">Redox-active center</keyword>
<dbReference type="InterPro" id="IPR017937">
    <property type="entry name" value="Thioredoxin_CS"/>
</dbReference>
<proteinExistence type="predicted"/>
<dbReference type="Gene3D" id="3.40.30.10">
    <property type="entry name" value="Glutaredoxin"/>
    <property type="match status" value="1"/>
</dbReference>
<evidence type="ECO:0000313" key="3">
    <source>
        <dbReference type="EMBL" id="GGI20234.1"/>
    </source>
</evidence>
<dbReference type="Pfam" id="PF00578">
    <property type="entry name" value="AhpC-TSA"/>
    <property type="match status" value="1"/>
</dbReference>
<dbReference type="EMBL" id="BMDI01000002">
    <property type="protein sequence ID" value="GGI20234.1"/>
    <property type="molecule type" value="Genomic_DNA"/>
</dbReference>
<dbReference type="InterPro" id="IPR000866">
    <property type="entry name" value="AhpC/TSA"/>
</dbReference>
<accession>A0A8J3F6Z6</accession>
<evidence type="ECO:0000259" key="2">
    <source>
        <dbReference type="PROSITE" id="PS51352"/>
    </source>
</evidence>
<protein>
    <submittedName>
        <fullName evidence="3">Thioredoxin</fullName>
    </submittedName>
</protein>
<sequence>MAIVALVFGLIGSLISAWRYIPATPDSPEVANLFAHKMEDVAKRKHNLSSYQGKTLIVNFWATWCAPCVEEMPELVELQNEYSTDKLQVLGISIDSPSNVKEFAEKYKISYPLLLAGMLGTELARSFGNPSGGLPFTVMITPSGAVKKTYLGRLNMAELRADLPAP</sequence>
<dbReference type="PROSITE" id="PS51352">
    <property type="entry name" value="THIOREDOXIN_2"/>
    <property type="match status" value="1"/>
</dbReference>
<dbReference type="CDD" id="cd02966">
    <property type="entry name" value="TlpA_like_family"/>
    <property type="match status" value="1"/>
</dbReference>
<reference evidence="4" key="1">
    <citation type="journal article" date="2019" name="Int. J. Syst. Evol. Microbiol.">
        <title>The Global Catalogue of Microorganisms (GCM) 10K type strain sequencing project: providing services to taxonomists for standard genome sequencing and annotation.</title>
        <authorList>
            <consortium name="The Broad Institute Genomics Platform"/>
            <consortium name="The Broad Institute Genome Sequencing Center for Infectious Disease"/>
            <person name="Wu L."/>
            <person name="Ma J."/>
        </authorList>
    </citation>
    <scope>NUCLEOTIDE SEQUENCE [LARGE SCALE GENOMIC DNA]</scope>
    <source>
        <strain evidence="4">CCM 2767</strain>
    </source>
</reference>
<dbReference type="PANTHER" id="PTHR42852">
    <property type="entry name" value="THIOL:DISULFIDE INTERCHANGE PROTEIN DSBE"/>
    <property type="match status" value="1"/>
</dbReference>
<dbReference type="InterPro" id="IPR013766">
    <property type="entry name" value="Thioredoxin_domain"/>
</dbReference>
<feature type="domain" description="Thioredoxin" evidence="2">
    <location>
        <begin position="9"/>
        <end position="166"/>
    </location>
</feature>
<dbReference type="Proteomes" id="UP000642180">
    <property type="component" value="Unassembled WGS sequence"/>
</dbReference>
<name>A0A8J3F6Z6_9BURK</name>